<sequence length="119" mass="13581">MGSLRRVHFRWVIWPSRSDVVGVIRGQTRGHDRPGLARIPIPAGVVRGVRTGVGSTAAAGVRRRGRTRRAEGEAGKGRNRLTRRWPRQLRSRLPLKMWRYFRRTSLGFRAADRLRSSSV</sequence>
<dbReference type="AlphaFoldDB" id="A0A8D8KXR2"/>
<name>A0A8D8KXR2_CULPI</name>
<protein>
    <submittedName>
        <fullName evidence="2">(northern house mosquito) hypothetical protein</fullName>
    </submittedName>
</protein>
<accession>A0A8D8KXR2</accession>
<feature type="region of interest" description="Disordered" evidence="1">
    <location>
        <begin position="56"/>
        <end position="82"/>
    </location>
</feature>
<evidence type="ECO:0000313" key="2">
    <source>
        <dbReference type="EMBL" id="CAG6596523.1"/>
    </source>
</evidence>
<evidence type="ECO:0000256" key="1">
    <source>
        <dbReference type="SAM" id="MobiDB-lite"/>
    </source>
</evidence>
<dbReference type="EMBL" id="HBUE01230117">
    <property type="protein sequence ID" value="CAG6544389.1"/>
    <property type="molecule type" value="Transcribed_RNA"/>
</dbReference>
<proteinExistence type="predicted"/>
<organism evidence="2">
    <name type="scientific">Culex pipiens</name>
    <name type="common">House mosquito</name>
    <dbReference type="NCBI Taxonomy" id="7175"/>
    <lineage>
        <taxon>Eukaryota</taxon>
        <taxon>Metazoa</taxon>
        <taxon>Ecdysozoa</taxon>
        <taxon>Arthropoda</taxon>
        <taxon>Hexapoda</taxon>
        <taxon>Insecta</taxon>
        <taxon>Pterygota</taxon>
        <taxon>Neoptera</taxon>
        <taxon>Endopterygota</taxon>
        <taxon>Diptera</taxon>
        <taxon>Nematocera</taxon>
        <taxon>Culicoidea</taxon>
        <taxon>Culicidae</taxon>
        <taxon>Culicinae</taxon>
        <taxon>Culicini</taxon>
        <taxon>Culex</taxon>
        <taxon>Culex</taxon>
    </lineage>
</organism>
<reference evidence="2" key="1">
    <citation type="submission" date="2021-05" db="EMBL/GenBank/DDBJ databases">
        <authorList>
            <person name="Alioto T."/>
            <person name="Alioto T."/>
            <person name="Gomez Garrido J."/>
        </authorList>
    </citation>
    <scope>NUCLEOTIDE SEQUENCE</scope>
</reference>
<dbReference type="EMBL" id="HBUE01336901">
    <property type="protein sequence ID" value="CAG6596523.1"/>
    <property type="molecule type" value="Transcribed_RNA"/>
</dbReference>